<dbReference type="SMART" id="SM00088">
    <property type="entry name" value="PINT"/>
    <property type="match status" value="1"/>
</dbReference>
<dbReference type="AlphaFoldDB" id="A0A5J4YXH8"/>
<dbReference type="OMA" id="AKVYFYF"/>
<dbReference type="GO" id="GO:0008541">
    <property type="term" value="C:proteasome regulatory particle, lid subcomplex"/>
    <property type="evidence" value="ECO:0007669"/>
    <property type="project" value="TreeGrafter"/>
</dbReference>
<dbReference type="PROSITE" id="PS50250">
    <property type="entry name" value="PCI"/>
    <property type="match status" value="1"/>
</dbReference>
<dbReference type="InterPro" id="IPR050756">
    <property type="entry name" value="CSN3"/>
</dbReference>
<dbReference type="InterPro" id="IPR019734">
    <property type="entry name" value="TPR_rpt"/>
</dbReference>
<dbReference type="SUPFAM" id="SSF46785">
    <property type="entry name" value="Winged helix' DNA-binding domain"/>
    <property type="match status" value="1"/>
</dbReference>
<sequence>MDSSLRRQVHALEKAVGVRDLRGVARLVRHHNRVRIEVTKPQLLDVLREALGEAAPDGKVLIDAVVRYMPDGWEHPLMTKRLLQLKEEEEAAAAATARAAAAEKDGADAGDMEVTKAEEEGEAAAGKTQAGAEGSARDMPAGSARAETAASEVPTLHASGQLPEIVAYLQLVVIVLLVDAKQYEAASQISSGILTHLIDTNVRSLDEIRSRIFFYHARAYEMLSRSKLIRSQLLEAYRAAVLQRDHSGQAMLLNLLLRSYLEANLHDQADKLVSQTHFPETRSNNQLARHLYYLGRIRAVQLDYSEALRCLQEALRKAPQSAAIGFRTAVQKMLVIVSLLTGEIPDRDVFREASMRRALVPYLELTRAVRAGSLDEFQLVVQARGALFMRDGLSNLITRLRQNVIKTGLRKINLCYSKISISDICTRLRLESSEDAELIIAKAVRDGVIDATIDHTAGVVSSNELLDVYTTIEPSNAFHKRIAFCLKIHNDAVRAMRFPDPFEDAESAEARQKRLKEEQELAFTFAEDDDDDDDDEF</sequence>
<evidence type="ECO:0000256" key="1">
    <source>
        <dbReference type="ARBA" id="ARBA00007912"/>
    </source>
</evidence>
<dbReference type="PANTHER" id="PTHR10758">
    <property type="entry name" value="26S PROTEASOME NON-ATPASE REGULATORY SUBUNIT 3/COP9 SIGNALOSOME COMPLEX SUBUNIT 3"/>
    <property type="match status" value="1"/>
</dbReference>
<protein>
    <submittedName>
        <fullName evidence="6">26S proteasome non-ATPase regulatory subunit 3</fullName>
    </submittedName>
</protein>
<dbReference type="PANTHER" id="PTHR10758:SF2">
    <property type="entry name" value="26S PROTEASOME NON-ATPASE REGULATORY SUBUNIT 3"/>
    <property type="match status" value="1"/>
</dbReference>
<dbReference type="Pfam" id="PF25573">
    <property type="entry name" value="TPR_PSMD3_N"/>
    <property type="match status" value="1"/>
</dbReference>
<evidence type="ECO:0000313" key="6">
    <source>
        <dbReference type="EMBL" id="KAA8495167.1"/>
    </source>
</evidence>
<dbReference type="InterPro" id="IPR036390">
    <property type="entry name" value="WH_DNA-bd_sf"/>
</dbReference>
<accession>A0A5J4YXH8</accession>
<dbReference type="Pfam" id="PF08375">
    <property type="entry name" value="Rpn3_C"/>
    <property type="match status" value="1"/>
</dbReference>
<reference evidence="7" key="1">
    <citation type="journal article" date="2019" name="Nat. Commun.">
        <title>Expansion of phycobilisome linker gene families in mesophilic red algae.</title>
        <authorList>
            <person name="Lee J."/>
            <person name="Kim D."/>
            <person name="Bhattacharya D."/>
            <person name="Yoon H.S."/>
        </authorList>
    </citation>
    <scope>NUCLEOTIDE SEQUENCE [LARGE SCALE GENOMIC DNA]</scope>
    <source>
        <strain evidence="7">CCMP 1328</strain>
    </source>
</reference>
<evidence type="ECO:0000256" key="3">
    <source>
        <dbReference type="PROSITE-ProRule" id="PRU00339"/>
    </source>
</evidence>
<proteinExistence type="inferred from homology"/>
<dbReference type="SMART" id="SM00753">
    <property type="entry name" value="PAM"/>
    <property type="match status" value="1"/>
</dbReference>
<evidence type="ECO:0000259" key="5">
    <source>
        <dbReference type="PROSITE" id="PS50250"/>
    </source>
</evidence>
<keyword evidence="2 6" id="KW-0647">Proteasome</keyword>
<evidence type="ECO:0000256" key="4">
    <source>
        <dbReference type="SAM" id="MobiDB-lite"/>
    </source>
</evidence>
<dbReference type="InterPro" id="IPR013586">
    <property type="entry name" value="PSMD3_C"/>
</dbReference>
<organism evidence="6 7">
    <name type="scientific">Porphyridium purpureum</name>
    <name type="common">Red alga</name>
    <name type="synonym">Porphyridium cruentum</name>
    <dbReference type="NCBI Taxonomy" id="35688"/>
    <lineage>
        <taxon>Eukaryota</taxon>
        <taxon>Rhodophyta</taxon>
        <taxon>Bangiophyceae</taxon>
        <taxon>Porphyridiales</taxon>
        <taxon>Porphyridiaceae</taxon>
        <taxon>Porphyridium</taxon>
    </lineage>
</organism>
<dbReference type="Proteomes" id="UP000324585">
    <property type="component" value="Unassembled WGS sequence"/>
</dbReference>
<keyword evidence="7" id="KW-1185">Reference proteome</keyword>
<dbReference type="EMBL" id="VRMN01000004">
    <property type="protein sequence ID" value="KAA8495167.1"/>
    <property type="molecule type" value="Genomic_DNA"/>
</dbReference>
<dbReference type="PROSITE" id="PS50005">
    <property type="entry name" value="TPR"/>
    <property type="match status" value="1"/>
</dbReference>
<feature type="domain" description="PCI" evidence="5">
    <location>
        <begin position="288"/>
        <end position="467"/>
    </location>
</feature>
<dbReference type="Gene3D" id="1.25.40.570">
    <property type="match status" value="1"/>
</dbReference>
<gene>
    <name evidence="6" type="ORF">FVE85_3408</name>
</gene>
<dbReference type="GO" id="GO:0042176">
    <property type="term" value="P:regulation of protein catabolic process"/>
    <property type="evidence" value="ECO:0007669"/>
    <property type="project" value="InterPro"/>
</dbReference>
<feature type="region of interest" description="Disordered" evidence="4">
    <location>
        <begin position="94"/>
        <end position="148"/>
    </location>
</feature>
<dbReference type="GO" id="GO:0006511">
    <property type="term" value="P:ubiquitin-dependent protein catabolic process"/>
    <property type="evidence" value="ECO:0007669"/>
    <property type="project" value="TreeGrafter"/>
</dbReference>
<dbReference type="Pfam" id="PF01399">
    <property type="entry name" value="PCI"/>
    <property type="match status" value="1"/>
</dbReference>
<name>A0A5J4YXH8_PORPP</name>
<comment type="caution">
    <text evidence="6">The sequence shown here is derived from an EMBL/GenBank/DDBJ whole genome shotgun (WGS) entry which is preliminary data.</text>
</comment>
<feature type="compositionally biased region" description="Basic and acidic residues" evidence="4">
    <location>
        <begin position="101"/>
        <end position="118"/>
    </location>
</feature>
<dbReference type="InterPro" id="IPR057985">
    <property type="entry name" value="TPR_PSMD3_N"/>
</dbReference>
<dbReference type="InterPro" id="IPR000717">
    <property type="entry name" value="PCI_dom"/>
</dbReference>
<evidence type="ECO:0000256" key="2">
    <source>
        <dbReference type="ARBA" id="ARBA00022942"/>
    </source>
</evidence>
<evidence type="ECO:0000313" key="7">
    <source>
        <dbReference type="Proteomes" id="UP000324585"/>
    </source>
</evidence>
<dbReference type="GO" id="GO:0030234">
    <property type="term" value="F:enzyme regulator activity"/>
    <property type="evidence" value="ECO:0007669"/>
    <property type="project" value="InterPro"/>
</dbReference>
<keyword evidence="3" id="KW-0802">TPR repeat</keyword>
<dbReference type="OrthoDB" id="1713558at2759"/>
<feature type="compositionally biased region" description="Low complexity" evidence="4">
    <location>
        <begin position="123"/>
        <end position="134"/>
    </location>
</feature>
<feature type="repeat" description="TPR" evidence="3">
    <location>
        <begin position="288"/>
        <end position="321"/>
    </location>
</feature>
<comment type="similarity">
    <text evidence="1">Belongs to the proteasome subunit S3 family.</text>
</comment>